<dbReference type="EMBL" id="CH902617">
    <property type="protein sequence ID" value="EDV42056.2"/>
    <property type="molecule type" value="Genomic_DNA"/>
</dbReference>
<protein>
    <recommendedName>
        <fullName evidence="2">Isochorismatase domain-containing protein 1</fullName>
    </recommendedName>
</protein>
<dbReference type="OrthoDB" id="269496at2759"/>
<evidence type="ECO:0000313" key="5">
    <source>
        <dbReference type="Proteomes" id="UP000007801"/>
    </source>
</evidence>
<dbReference type="SMR" id="B3M099"/>
<dbReference type="InParanoid" id="B3M099"/>
<dbReference type="Gene3D" id="3.40.50.850">
    <property type="entry name" value="Isochorismatase-like"/>
    <property type="match status" value="1"/>
</dbReference>
<sequence length="261" mass="29704">MLDLQKFTLNIYQHWTKTNVVSPPVARWLSQWARNLNSVVRQICVFWKNKKNLTVVMGKSTLFRLVPDKTVFLLCDIQEKFRPAMPLLDNLIKNTTKLLAAGKVFQVPLLVTEQYPEKLGKTVCELDIEHACLNAPKTRFSMLVDPVRKSMADIFGGKPKTAVLFGIETHVCVEQTAFDLMNEKIDVWLVADCCASRLNQDRDLALERLRHIGCTIASSESVIFNLLGDKNHKAFKQIAPLVKNASADMELWRPTKKPPKK</sequence>
<proteinExistence type="inferred from homology"/>
<dbReference type="STRING" id="7217.B3M099"/>
<dbReference type="InterPro" id="IPR000868">
    <property type="entry name" value="Isochorismatase-like_dom"/>
</dbReference>
<evidence type="ECO:0000313" key="4">
    <source>
        <dbReference type="EMBL" id="EDV42056.2"/>
    </source>
</evidence>
<dbReference type="eggNOG" id="KOG4044">
    <property type="taxonomic scope" value="Eukaryota"/>
</dbReference>
<feature type="domain" description="Isochorismatase-like" evidence="3">
    <location>
        <begin position="70"/>
        <end position="220"/>
    </location>
</feature>
<dbReference type="CDD" id="cd01012">
    <property type="entry name" value="YcaC_related"/>
    <property type="match status" value="1"/>
</dbReference>
<comment type="similarity">
    <text evidence="1">Belongs to the isochorismatase family.</text>
</comment>
<name>B3M099_DROAN</name>
<dbReference type="FunCoup" id="B3M099">
    <property type="interactions" value="1008"/>
</dbReference>
<dbReference type="PANTHER" id="PTHR14119">
    <property type="entry name" value="HYDROLASE"/>
    <property type="match status" value="1"/>
</dbReference>
<dbReference type="HOGENOM" id="CLU_066901_0_1_1"/>
<dbReference type="Pfam" id="PF00857">
    <property type="entry name" value="Isochorismatase"/>
    <property type="match status" value="1"/>
</dbReference>
<evidence type="ECO:0000256" key="2">
    <source>
        <dbReference type="ARBA" id="ARBA00040688"/>
    </source>
</evidence>
<evidence type="ECO:0000259" key="3">
    <source>
        <dbReference type="Pfam" id="PF00857"/>
    </source>
</evidence>
<dbReference type="InterPro" id="IPR050993">
    <property type="entry name" value="Isochorismatase_domain"/>
</dbReference>
<accession>B3M099</accession>
<dbReference type="AlphaFoldDB" id="B3M099"/>
<dbReference type="PANTHER" id="PTHR14119:SF17">
    <property type="entry name" value="ISOCHORISMATASE DOMAIN-CONTAINING PROTEIN 1"/>
    <property type="match status" value="1"/>
</dbReference>
<gene>
    <name evidence="4" type="primary">Dana\GF17786</name>
    <name evidence="4" type="synonym">dana_GLEANR_19049</name>
    <name evidence="4" type="ORF">GF17786</name>
</gene>
<evidence type="ECO:0000256" key="1">
    <source>
        <dbReference type="ARBA" id="ARBA00006336"/>
    </source>
</evidence>
<dbReference type="SUPFAM" id="SSF52499">
    <property type="entry name" value="Isochorismatase-like hydrolases"/>
    <property type="match status" value="1"/>
</dbReference>
<dbReference type="FunFam" id="3.40.50.850:FF:000001">
    <property type="entry name" value="Isochorismatase domain-containing protein 1"/>
    <property type="match status" value="1"/>
</dbReference>
<dbReference type="Proteomes" id="UP000007801">
    <property type="component" value="Unassembled WGS sequence"/>
</dbReference>
<keyword evidence="5" id="KW-1185">Reference proteome</keyword>
<dbReference type="InterPro" id="IPR036380">
    <property type="entry name" value="Isochorismatase-like_sf"/>
</dbReference>
<organism evidence="4 5">
    <name type="scientific">Drosophila ananassae</name>
    <name type="common">Fruit fly</name>
    <dbReference type="NCBI Taxonomy" id="7217"/>
    <lineage>
        <taxon>Eukaryota</taxon>
        <taxon>Metazoa</taxon>
        <taxon>Ecdysozoa</taxon>
        <taxon>Arthropoda</taxon>
        <taxon>Hexapoda</taxon>
        <taxon>Insecta</taxon>
        <taxon>Pterygota</taxon>
        <taxon>Neoptera</taxon>
        <taxon>Endopterygota</taxon>
        <taxon>Diptera</taxon>
        <taxon>Brachycera</taxon>
        <taxon>Muscomorpha</taxon>
        <taxon>Ephydroidea</taxon>
        <taxon>Drosophilidae</taxon>
        <taxon>Drosophila</taxon>
        <taxon>Sophophora</taxon>
    </lineage>
</organism>
<reference evidence="4 5" key="1">
    <citation type="journal article" date="2007" name="Nature">
        <title>Evolution of genes and genomes on the Drosophila phylogeny.</title>
        <authorList>
            <consortium name="Drosophila 12 Genomes Consortium"/>
            <person name="Clark A.G."/>
            <person name="Eisen M.B."/>
            <person name="Smith D.R."/>
            <person name="Bergman C.M."/>
            <person name="Oliver B."/>
            <person name="Markow T.A."/>
            <person name="Kaufman T.C."/>
            <person name="Kellis M."/>
            <person name="Gelbart W."/>
            <person name="Iyer V.N."/>
            <person name="Pollard D.A."/>
            <person name="Sackton T.B."/>
            <person name="Larracuente A.M."/>
            <person name="Singh N.D."/>
            <person name="Abad J.P."/>
            <person name="Abt D.N."/>
            <person name="Adryan B."/>
            <person name="Aguade M."/>
            <person name="Akashi H."/>
            <person name="Anderson W.W."/>
            <person name="Aquadro C.F."/>
            <person name="Ardell D.H."/>
            <person name="Arguello R."/>
            <person name="Artieri C.G."/>
            <person name="Barbash D.A."/>
            <person name="Barker D."/>
            <person name="Barsanti P."/>
            <person name="Batterham P."/>
            <person name="Batzoglou S."/>
            <person name="Begun D."/>
            <person name="Bhutkar A."/>
            <person name="Blanco E."/>
            <person name="Bosak S.A."/>
            <person name="Bradley R.K."/>
            <person name="Brand A.D."/>
            <person name="Brent M.R."/>
            <person name="Brooks A.N."/>
            <person name="Brown R.H."/>
            <person name="Butlin R.K."/>
            <person name="Caggese C."/>
            <person name="Calvi B.R."/>
            <person name="Bernardo de Carvalho A."/>
            <person name="Caspi A."/>
            <person name="Castrezana S."/>
            <person name="Celniker S.E."/>
            <person name="Chang J.L."/>
            <person name="Chapple C."/>
            <person name="Chatterji S."/>
            <person name="Chinwalla A."/>
            <person name="Civetta A."/>
            <person name="Clifton S.W."/>
            <person name="Comeron J.M."/>
            <person name="Costello J.C."/>
            <person name="Coyne J.A."/>
            <person name="Daub J."/>
            <person name="David R.G."/>
            <person name="Delcher A.L."/>
            <person name="Delehaunty K."/>
            <person name="Do C.B."/>
            <person name="Ebling H."/>
            <person name="Edwards K."/>
            <person name="Eickbush T."/>
            <person name="Evans J.D."/>
            <person name="Filipski A."/>
            <person name="Findeiss S."/>
            <person name="Freyhult E."/>
            <person name="Fulton L."/>
            <person name="Fulton R."/>
            <person name="Garcia A.C."/>
            <person name="Gardiner A."/>
            <person name="Garfield D.A."/>
            <person name="Garvin B.E."/>
            <person name="Gibson G."/>
            <person name="Gilbert D."/>
            <person name="Gnerre S."/>
            <person name="Godfrey J."/>
            <person name="Good R."/>
            <person name="Gotea V."/>
            <person name="Gravely B."/>
            <person name="Greenberg A.J."/>
            <person name="Griffiths-Jones S."/>
            <person name="Gross S."/>
            <person name="Guigo R."/>
            <person name="Gustafson E.A."/>
            <person name="Haerty W."/>
            <person name="Hahn M.W."/>
            <person name="Halligan D.L."/>
            <person name="Halpern A.L."/>
            <person name="Halter G.M."/>
            <person name="Han M.V."/>
            <person name="Heger A."/>
            <person name="Hillier L."/>
            <person name="Hinrichs A.S."/>
            <person name="Holmes I."/>
            <person name="Hoskins R.A."/>
            <person name="Hubisz M.J."/>
            <person name="Hultmark D."/>
            <person name="Huntley M.A."/>
            <person name="Jaffe D.B."/>
            <person name="Jagadeeshan S."/>
            <person name="Jeck W.R."/>
            <person name="Johnson J."/>
            <person name="Jones C.D."/>
            <person name="Jordan W.C."/>
            <person name="Karpen G.H."/>
            <person name="Kataoka E."/>
            <person name="Keightley P.D."/>
            <person name="Kheradpour P."/>
            <person name="Kirkness E.F."/>
            <person name="Koerich L.B."/>
            <person name="Kristiansen K."/>
            <person name="Kudrna D."/>
            <person name="Kulathinal R.J."/>
            <person name="Kumar S."/>
            <person name="Kwok R."/>
            <person name="Lander E."/>
            <person name="Langley C.H."/>
            <person name="Lapoint R."/>
            <person name="Lazzaro B.P."/>
            <person name="Lee S.J."/>
            <person name="Levesque L."/>
            <person name="Li R."/>
            <person name="Lin C.F."/>
            <person name="Lin M.F."/>
            <person name="Lindblad-Toh K."/>
            <person name="Llopart A."/>
            <person name="Long M."/>
            <person name="Low L."/>
            <person name="Lozovsky E."/>
            <person name="Lu J."/>
            <person name="Luo M."/>
            <person name="Machado C.A."/>
            <person name="Makalowski W."/>
            <person name="Marzo M."/>
            <person name="Matsuda M."/>
            <person name="Matzkin L."/>
            <person name="McAllister B."/>
            <person name="McBride C.S."/>
            <person name="McKernan B."/>
            <person name="McKernan K."/>
            <person name="Mendez-Lago M."/>
            <person name="Minx P."/>
            <person name="Mollenhauer M.U."/>
            <person name="Montooth K."/>
            <person name="Mount S.M."/>
            <person name="Mu X."/>
            <person name="Myers E."/>
            <person name="Negre B."/>
            <person name="Newfeld S."/>
            <person name="Nielsen R."/>
            <person name="Noor M.A."/>
            <person name="O'Grady P."/>
            <person name="Pachter L."/>
            <person name="Papaceit M."/>
            <person name="Parisi M.J."/>
            <person name="Parisi M."/>
            <person name="Parts L."/>
            <person name="Pedersen J.S."/>
            <person name="Pesole G."/>
            <person name="Phillippy A.M."/>
            <person name="Ponting C.P."/>
            <person name="Pop M."/>
            <person name="Porcelli D."/>
            <person name="Powell J.R."/>
            <person name="Prohaska S."/>
            <person name="Pruitt K."/>
            <person name="Puig M."/>
            <person name="Quesneville H."/>
            <person name="Ram K.R."/>
            <person name="Rand D."/>
            <person name="Rasmussen M.D."/>
            <person name="Reed L.K."/>
            <person name="Reenan R."/>
            <person name="Reily A."/>
            <person name="Remington K.A."/>
            <person name="Rieger T.T."/>
            <person name="Ritchie M.G."/>
            <person name="Robin C."/>
            <person name="Rogers Y.H."/>
            <person name="Rohde C."/>
            <person name="Rozas J."/>
            <person name="Rubenfield M.J."/>
            <person name="Ruiz A."/>
            <person name="Russo S."/>
            <person name="Salzberg S.L."/>
            <person name="Sanchez-Gracia A."/>
            <person name="Saranga D.J."/>
            <person name="Sato H."/>
            <person name="Schaeffer S.W."/>
            <person name="Schatz M.C."/>
            <person name="Schlenke T."/>
            <person name="Schwartz R."/>
            <person name="Segarra C."/>
            <person name="Singh R.S."/>
            <person name="Sirot L."/>
            <person name="Sirota M."/>
            <person name="Sisneros N.B."/>
            <person name="Smith C.D."/>
            <person name="Smith T.F."/>
            <person name="Spieth J."/>
            <person name="Stage D.E."/>
            <person name="Stark A."/>
            <person name="Stephan W."/>
            <person name="Strausberg R.L."/>
            <person name="Strempel S."/>
            <person name="Sturgill D."/>
            <person name="Sutton G."/>
            <person name="Sutton G.G."/>
            <person name="Tao W."/>
            <person name="Teichmann S."/>
            <person name="Tobari Y.N."/>
            <person name="Tomimura Y."/>
            <person name="Tsolas J.M."/>
            <person name="Valente V.L."/>
            <person name="Venter E."/>
            <person name="Venter J.C."/>
            <person name="Vicario S."/>
            <person name="Vieira F.G."/>
            <person name="Vilella A.J."/>
            <person name="Villasante A."/>
            <person name="Walenz B."/>
            <person name="Wang J."/>
            <person name="Wasserman M."/>
            <person name="Watts T."/>
            <person name="Wilson D."/>
            <person name="Wilson R.K."/>
            <person name="Wing R.A."/>
            <person name="Wolfner M.F."/>
            <person name="Wong A."/>
            <person name="Wong G.K."/>
            <person name="Wu C.I."/>
            <person name="Wu G."/>
            <person name="Yamamoto D."/>
            <person name="Yang H.P."/>
            <person name="Yang S.P."/>
            <person name="Yorke J.A."/>
            <person name="Yoshida K."/>
            <person name="Zdobnov E."/>
            <person name="Zhang P."/>
            <person name="Zhang Y."/>
            <person name="Zimin A.V."/>
            <person name="Baldwin J."/>
            <person name="Abdouelleil A."/>
            <person name="Abdulkadir J."/>
            <person name="Abebe A."/>
            <person name="Abera B."/>
            <person name="Abreu J."/>
            <person name="Acer S.C."/>
            <person name="Aftuck L."/>
            <person name="Alexander A."/>
            <person name="An P."/>
            <person name="Anderson E."/>
            <person name="Anderson S."/>
            <person name="Arachi H."/>
            <person name="Azer M."/>
            <person name="Bachantsang P."/>
            <person name="Barry A."/>
            <person name="Bayul T."/>
            <person name="Berlin A."/>
            <person name="Bessette D."/>
            <person name="Bloom T."/>
            <person name="Blye J."/>
            <person name="Boguslavskiy L."/>
            <person name="Bonnet C."/>
            <person name="Boukhgalter B."/>
            <person name="Bourzgui I."/>
            <person name="Brown A."/>
            <person name="Cahill P."/>
            <person name="Channer S."/>
            <person name="Cheshatsang Y."/>
            <person name="Chuda L."/>
            <person name="Citroen M."/>
            <person name="Collymore A."/>
            <person name="Cooke P."/>
            <person name="Costello M."/>
            <person name="D'Aco K."/>
            <person name="Daza R."/>
            <person name="De Haan G."/>
            <person name="DeGray S."/>
            <person name="DeMaso C."/>
            <person name="Dhargay N."/>
            <person name="Dooley K."/>
            <person name="Dooley E."/>
            <person name="Doricent M."/>
            <person name="Dorje P."/>
            <person name="Dorjee K."/>
            <person name="Dupes A."/>
            <person name="Elong R."/>
            <person name="Falk J."/>
            <person name="Farina A."/>
            <person name="Faro S."/>
            <person name="Ferguson D."/>
            <person name="Fisher S."/>
            <person name="Foley C.D."/>
            <person name="Franke A."/>
            <person name="Friedrich D."/>
            <person name="Gadbois L."/>
            <person name="Gearin G."/>
            <person name="Gearin C.R."/>
            <person name="Giannoukos G."/>
            <person name="Goode T."/>
            <person name="Graham J."/>
            <person name="Grandbois E."/>
            <person name="Grewal S."/>
            <person name="Gyaltsen K."/>
            <person name="Hafez N."/>
            <person name="Hagos B."/>
            <person name="Hall J."/>
            <person name="Henson C."/>
            <person name="Hollinger A."/>
            <person name="Honan T."/>
            <person name="Huard M.D."/>
            <person name="Hughes L."/>
            <person name="Hurhula B."/>
            <person name="Husby M.E."/>
            <person name="Kamat A."/>
            <person name="Kanga B."/>
            <person name="Kashin S."/>
            <person name="Khazanovich D."/>
            <person name="Kisner P."/>
            <person name="Lance K."/>
            <person name="Lara M."/>
            <person name="Lee W."/>
            <person name="Lennon N."/>
            <person name="Letendre F."/>
            <person name="LeVine R."/>
            <person name="Lipovsky A."/>
            <person name="Liu X."/>
            <person name="Liu J."/>
            <person name="Liu S."/>
            <person name="Lokyitsang T."/>
            <person name="Lokyitsang Y."/>
            <person name="Lubonja R."/>
            <person name="Lui A."/>
            <person name="MacDonald P."/>
            <person name="Magnisalis V."/>
            <person name="Maru K."/>
            <person name="Matthews C."/>
            <person name="McCusker W."/>
            <person name="McDonough S."/>
            <person name="Mehta T."/>
            <person name="Meldrim J."/>
            <person name="Meneus L."/>
            <person name="Mihai O."/>
            <person name="Mihalev A."/>
            <person name="Mihova T."/>
            <person name="Mittelman R."/>
            <person name="Mlenga V."/>
            <person name="Montmayeur A."/>
            <person name="Mulrain L."/>
            <person name="Navidi A."/>
            <person name="Naylor J."/>
            <person name="Negash T."/>
            <person name="Nguyen T."/>
            <person name="Nguyen N."/>
            <person name="Nicol R."/>
            <person name="Norbu C."/>
            <person name="Norbu N."/>
            <person name="Novod N."/>
            <person name="O'Neill B."/>
            <person name="Osman S."/>
            <person name="Markiewicz E."/>
            <person name="Oyono O.L."/>
            <person name="Patti C."/>
            <person name="Phunkhang P."/>
            <person name="Pierre F."/>
            <person name="Priest M."/>
            <person name="Raghuraman S."/>
            <person name="Rege F."/>
            <person name="Reyes R."/>
            <person name="Rise C."/>
            <person name="Rogov P."/>
            <person name="Ross K."/>
            <person name="Ryan E."/>
            <person name="Settipalli S."/>
            <person name="Shea T."/>
            <person name="Sherpa N."/>
            <person name="Shi L."/>
            <person name="Shih D."/>
            <person name="Sparrow T."/>
            <person name="Spaulding J."/>
            <person name="Stalker J."/>
            <person name="Stange-Thomann N."/>
            <person name="Stavropoulos S."/>
            <person name="Stone C."/>
            <person name="Strader C."/>
            <person name="Tesfaye S."/>
            <person name="Thomson T."/>
            <person name="Thoulutsang Y."/>
            <person name="Thoulutsang D."/>
            <person name="Topham K."/>
            <person name="Topping I."/>
            <person name="Tsamla T."/>
            <person name="Vassiliev H."/>
            <person name="Vo A."/>
            <person name="Wangchuk T."/>
            <person name="Wangdi T."/>
            <person name="Weiand M."/>
            <person name="Wilkinson J."/>
            <person name="Wilson A."/>
            <person name="Yadav S."/>
            <person name="Young G."/>
            <person name="Yu Q."/>
            <person name="Zembek L."/>
            <person name="Zhong D."/>
            <person name="Zimmer A."/>
            <person name="Zwirko Z."/>
            <person name="Jaffe D.B."/>
            <person name="Alvarez P."/>
            <person name="Brockman W."/>
            <person name="Butler J."/>
            <person name="Chin C."/>
            <person name="Gnerre S."/>
            <person name="Grabherr M."/>
            <person name="Kleber M."/>
            <person name="Mauceli E."/>
            <person name="MacCallum I."/>
        </authorList>
    </citation>
    <scope>NUCLEOTIDE SEQUENCE [LARGE SCALE GENOMIC DNA]</scope>
    <source>
        <strain evidence="5">Tucson 14024-0371.13</strain>
    </source>
</reference>